<dbReference type="RefSeq" id="WP_151460109.1">
    <property type="nucleotide sequence ID" value="NZ_CBDRDE010000002.1"/>
</dbReference>
<organism evidence="2 3">
    <name type="scientific">Microbacterium algeriense</name>
    <dbReference type="NCBI Taxonomy" id="2615184"/>
    <lineage>
        <taxon>Bacteria</taxon>
        <taxon>Bacillati</taxon>
        <taxon>Actinomycetota</taxon>
        <taxon>Actinomycetes</taxon>
        <taxon>Micrococcales</taxon>
        <taxon>Microbacteriaceae</taxon>
        <taxon>Microbacterium</taxon>
    </lineage>
</organism>
<protein>
    <submittedName>
        <fullName evidence="2">Uncharacterized protein</fullName>
    </submittedName>
</protein>
<dbReference type="EMBL" id="WAAO01000003">
    <property type="protein sequence ID" value="KAB1862735.1"/>
    <property type="molecule type" value="Genomic_DNA"/>
</dbReference>
<accession>A0ABQ6V3T1</accession>
<gene>
    <name evidence="2" type="ORF">F6A08_17210</name>
</gene>
<dbReference type="Proteomes" id="UP000478836">
    <property type="component" value="Unassembled WGS sequence"/>
</dbReference>
<feature type="region of interest" description="Disordered" evidence="1">
    <location>
        <begin position="1"/>
        <end position="25"/>
    </location>
</feature>
<evidence type="ECO:0000256" key="1">
    <source>
        <dbReference type="SAM" id="MobiDB-lite"/>
    </source>
</evidence>
<evidence type="ECO:0000313" key="2">
    <source>
        <dbReference type="EMBL" id="KAB1862735.1"/>
    </source>
</evidence>
<name>A0ABQ6V3T1_9MICO</name>
<keyword evidence="3" id="KW-1185">Reference proteome</keyword>
<reference evidence="3" key="1">
    <citation type="submission" date="2019-09" db="EMBL/GenBank/DDBJ databases">
        <title>Whole genome sequencing of Microbacterium maritypicum.</title>
        <authorList>
            <person name="Lenchi N."/>
        </authorList>
    </citation>
    <scope>NUCLEOTIDE SEQUENCE [LARGE SCALE GENOMIC DNA]</scope>
    <source>
        <strain evidence="3">G1</strain>
    </source>
</reference>
<dbReference type="GeneID" id="77478209"/>
<comment type="caution">
    <text evidence="2">The sequence shown here is derived from an EMBL/GenBank/DDBJ whole genome shotgun (WGS) entry which is preliminary data.</text>
</comment>
<feature type="compositionally biased region" description="Basic residues" evidence="1">
    <location>
        <begin position="1"/>
        <end position="15"/>
    </location>
</feature>
<sequence length="1252" mass="137515">MGKSKKTRRSKRSRSQPRAVSAARREPDALELAFSAYDPDELWTLIFAAATSPGNRHRSVTLGSSFAAALRASAAPAPDEYQPLPSIQALSDLAATTYGIGPAREDFIPTDPTRTVFLAVGSEPLRAVPGLTERPVADLTRALRMAEAVDGRLHRRFQFGIANVVNVAMKYGDFCARHLADAWVPAPDLALNDEVSLPDAEYEATRALLNLNPLDHIELGEADERALEWMTNSASRATFDAESLSSPFGRYLRFADSAGAHRWVPPLFIPEIMAHAVRELVSALDRDGQARRALRSSCLNQIRQSLWRFSNSLIEAPPNSEGLDSPLRGIDVQWLVPVNPSTFIAVSVIYVPDLGAAPAPYIGSVELAKQVRSQSDPVPVRMAGGRRGTVRPGAEVIPLTVFAAPGHIAVPQAVGEAKLALEDLTWIAETATSDDDLYAFTRDLSAPDFPESFGWEAINYWEPWKANGKSFFKGGVVPNAVYFEAHAGEAEWDRAVELSDLEVALLRVGLPPIRDLRAAEVAPGPVANVAMIAGDPMYDATRGVNIAPSVDGWSLALTEPPVAVARASLEEASADHRRFFFDFCGGLIYGFAALGDRWRFAHQEIDVPGYVLYLHASETVSGEPPGVVTPYLDPHARAVDEPVNFLWRIDVEGFADSANGDPHAANLLTADAVFDLLRAGGMDIDTGAALRDQWRTARPFLILEMKQARTTLNHLPDPWRLRPSDESRMVAALGRRLHDAGVQPGEYRADDANRLIREHLAPLALETLTEGIKRHDVSEVVLTGMEQLARVMDSAIHQQDDLSRVAANLATEWDPLTRTAELSAETLQLRQCNEIVVEAALRILGNPAAVKPITPQEWSGLLAAADAYLTATTLSERMYHQVAPAVINLSPMYELAVDDDPHPDASAWGLRNDELTRAAASVRLHGTQDDDSLQQANEEDDVEDAFQPAWGATSQDMLAALATLAKWETFEPSRTTAHVTVAEATAWVCDALGPDADESQRTRVDAAIRMLTSTAVQMQAVEWKPWQTRTRRHRLLVQPLVQDSDGRLIISPQYLLTSFQVYYRHLLQGVLPWAGDVPQPVSNALADRRARRNIRFERFLQDRLEELGYTTVARVKPNDHARLGVPILTTEVDLVCGRPGDSTIWLIEAKDPASVHGFAETARQLRTFFRDQVGDRGAKPCYATQLARKESELAPHVASIATRLGLGDPPEGEQFRLSTLFVTRNLTPANYVDERYRVETATEFLAARGQTP</sequence>
<evidence type="ECO:0000313" key="3">
    <source>
        <dbReference type="Proteomes" id="UP000478836"/>
    </source>
</evidence>
<proteinExistence type="predicted"/>